<dbReference type="Gene3D" id="1.10.3210.10">
    <property type="entry name" value="Hypothetical protein af1432"/>
    <property type="match status" value="1"/>
</dbReference>
<dbReference type="PANTHER" id="PTHR33525">
    <property type="match status" value="1"/>
</dbReference>
<sequence>MQNSYYLGRQPILNRQQELVAYELLFRSSSQRNEAIVPDDFLATLDVIQHAFSTVGTSSVLGDKLGFINVSADLLMSDVLELLPPQQVVLEILETVDITPAIIERCLALKKKGFKLALDDIIHLDDTQKALLPHLNFAKLEVIDMDSSQMSALIRDLRHFPLQILAEKVDNPEQHQLCMKLGFDLFQGYYFAKPTILSGSKPQPSQMALLRLLGLINGNADNHAIELSFKHAPDLTINLLKLVNSVGSGTPKKIDSLAAAITVLGRRQLGRWIHLLAYVQQSGKNISSNPLVQTAAIRGKFMELLALKKRPRDQSFADQAFMVGMFSLIDALFNAPLQELIEPLNLNDDVRDALIGKTNALGELLNQALQTEDSNLQMNEQLPCDFDALLSAMSWANELA</sequence>
<proteinExistence type="predicted"/>
<organism evidence="3 4">
    <name type="scientific">Iodobacter ciconiae</name>
    <dbReference type="NCBI Taxonomy" id="2496266"/>
    <lineage>
        <taxon>Bacteria</taxon>
        <taxon>Pseudomonadati</taxon>
        <taxon>Pseudomonadota</taxon>
        <taxon>Betaproteobacteria</taxon>
        <taxon>Neisseriales</taxon>
        <taxon>Chitinibacteraceae</taxon>
        <taxon>Iodobacter</taxon>
    </lineage>
</organism>
<dbReference type="KEGG" id="iod:EJO50_01620"/>
<feature type="domain" description="EAL" evidence="1">
    <location>
        <begin position="1"/>
        <end position="208"/>
    </location>
</feature>
<evidence type="ECO:0000259" key="1">
    <source>
        <dbReference type="PROSITE" id="PS50883"/>
    </source>
</evidence>
<dbReference type="PROSITE" id="PS51833">
    <property type="entry name" value="HDOD"/>
    <property type="match status" value="1"/>
</dbReference>
<dbReference type="SUPFAM" id="SSF109604">
    <property type="entry name" value="HD-domain/PDEase-like"/>
    <property type="match status" value="1"/>
</dbReference>
<dbReference type="SMART" id="SM00052">
    <property type="entry name" value="EAL"/>
    <property type="match status" value="1"/>
</dbReference>
<dbReference type="InterPro" id="IPR035919">
    <property type="entry name" value="EAL_sf"/>
</dbReference>
<dbReference type="InterPro" id="IPR052340">
    <property type="entry name" value="RNase_Y/CdgJ"/>
</dbReference>
<reference evidence="3 4" key="1">
    <citation type="submission" date="2018-12" db="EMBL/GenBank/DDBJ databases">
        <title>Complete genome sequence of Iodobacter sp. H11R3.</title>
        <authorList>
            <person name="Bae J.-W."/>
        </authorList>
    </citation>
    <scope>NUCLEOTIDE SEQUENCE [LARGE SCALE GENOMIC DNA]</scope>
    <source>
        <strain evidence="3 4">H11R3</strain>
    </source>
</reference>
<dbReference type="PIRSF" id="PIRSF003180">
    <property type="entry name" value="DiGMPpdiest_YuxH"/>
    <property type="match status" value="1"/>
</dbReference>
<gene>
    <name evidence="3" type="ORF">EJO50_01620</name>
</gene>
<dbReference type="InterPro" id="IPR014408">
    <property type="entry name" value="dGMP_Pdiesterase_EAL/HD-GYP"/>
</dbReference>
<dbReference type="Pfam" id="PF00563">
    <property type="entry name" value="EAL"/>
    <property type="match status" value="1"/>
</dbReference>
<dbReference type="Proteomes" id="UP000282438">
    <property type="component" value="Chromosome"/>
</dbReference>
<dbReference type="PROSITE" id="PS50883">
    <property type="entry name" value="EAL"/>
    <property type="match status" value="1"/>
</dbReference>
<dbReference type="CDD" id="cd01948">
    <property type="entry name" value="EAL"/>
    <property type="match status" value="1"/>
</dbReference>
<dbReference type="EMBL" id="CP034433">
    <property type="protein sequence ID" value="AZN35299.1"/>
    <property type="molecule type" value="Genomic_DNA"/>
</dbReference>
<keyword evidence="4" id="KW-1185">Reference proteome</keyword>
<dbReference type="Pfam" id="PF08668">
    <property type="entry name" value="HDOD"/>
    <property type="match status" value="1"/>
</dbReference>
<evidence type="ECO:0000313" key="4">
    <source>
        <dbReference type="Proteomes" id="UP000282438"/>
    </source>
</evidence>
<evidence type="ECO:0000259" key="2">
    <source>
        <dbReference type="PROSITE" id="PS51833"/>
    </source>
</evidence>
<evidence type="ECO:0000313" key="3">
    <source>
        <dbReference type="EMBL" id="AZN35299.1"/>
    </source>
</evidence>
<dbReference type="RefSeq" id="WP_125971272.1">
    <property type="nucleotide sequence ID" value="NZ_CP034433.1"/>
</dbReference>
<dbReference type="AlphaFoldDB" id="A0A3S8ZP99"/>
<dbReference type="OrthoDB" id="9804751at2"/>
<dbReference type="InterPro" id="IPR013976">
    <property type="entry name" value="HDOD"/>
</dbReference>
<protein>
    <submittedName>
        <fullName evidence="3">EAL domain-containing protein</fullName>
    </submittedName>
</protein>
<accession>A0A3S8ZP99</accession>
<dbReference type="SUPFAM" id="SSF141868">
    <property type="entry name" value="EAL domain-like"/>
    <property type="match status" value="1"/>
</dbReference>
<name>A0A3S8ZP99_9NEIS</name>
<dbReference type="Gene3D" id="3.20.20.450">
    <property type="entry name" value="EAL domain"/>
    <property type="match status" value="1"/>
</dbReference>
<feature type="domain" description="HDOD" evidence="2">
    <location>
        <begin position="202"/>
        <end position="392"/>
    </location>
</feature>
<dbReference type="InterPro" id="IPR001633">
    <property type="entry name" value="EAL_dom"/>
</dbReference>
<dbReference type="PANTHER" id="PTHR33525:SF4">
    <property type="entry name" value="CYCLIC DI-GMP PHOSPHODIESTERASE CDGJ"/>
    <property type="match status" value="1"/>
</dbReference>